<keyword evidence="1" id="KW-0488">Methylation</keyword>
<dbReference type="Pfam" id="PF16732">
    <property type="entry name" value="ComP_DUS"/>
    <property type="match status" value="1"/>
</dbReference>
<sequence>MKSAVRRNGFTLPEMLTTVALIGILLAIAVPTYQDYIRRAHRVDAQKSLVELAQYLERYHTSHGSYVGAALPYQHSPRNGPARYRLGFADEPESASFTLMAEPQGSMAGDDCGTLTLASSGLRGAASERCW</sequence>
<dbReference type="RefSeq" id="WP_024766003.1">
    <property type="nucleotide sequence ID" value="NZ_CP049140.1"/>
</dbReference>
<feature type="transmembrane region" description="Helical" evidence="2">
    <location>
        <begin position="15"/>
        <end position="33"/>
    </location>
</feature>
<dbReference type="InterPro" id="IPR045584">
    <property type="entry name" value="Pilin-like"/>
</dbReference>
<keyword evidence="2" id="KW-1133">Transmembrane helix</keyword>
<dbReference type="GO" id="GO:0015627">
    <property type="term" value="C:type II protein secretion system complex"/>
    <property type="evidence" value="ECO:0007669"/>
    <property type="project" value="InterPro"/>
</dbReference>
<keyword evidence="6" id="KW-1185">Reference proteome</keyword>
<dbReference type="SUPFAM" id="SSF54523">
    <property type="entry name" value="Pili subunits"/>
    <property type="match status" value="1"/>
</dbReference>
<dbReference type="GeneID" id="300412445"/>
<dbReference type="Pfam" id="PF07963">
    <property type="entry name" value="N_methyl"/>
    <property type="match status" value="1"/>
</dbReference>
<dbReference type="NCBIfam" id="TIGR02532">
    <property type="entry name" value="IV_pilin_GFxxxE"/>
    <property type="match status" value="1"/>
</dbReference>
<evidence type="ECO:0000313" key="4">
    <source>
        <dbReference type="EMBL" id="QIE90126.1"/>
    </source>
</evidence>
<dbReference type="Gene3D" id="3.30.700.10">
    <property type="entry name" value="Glycoprotein, Type 4 Pilin"/>
    <property type="match status" value="1"/>
</dbReference>
<dbReference type="InterPro" id="IPR031982">
    <property type="entry name" value="PilE-like"/>
</dbReference>
<dbReference type="InterPro" id="IPR000983">
    <property type="entry name" value="Bac_GSPG_pilin"/>
</dbReference>
<keyword evidence="2" id="KW-0812">Transmembrane</keyword>
<reference evidence="3 6" key="2">
    <citation type="submission" date="2020-11" db="EMBL/GenBank/DDBJ databases">
        <title>Enhanced detection system for hospital associated transmission using whole genome sequencing surveillance.</title>
        <authorList>
            <person name="Harrison L.H."/>
            <person name="Van Tyne D."/>
            <person name="Marsh J.W."/>
            <person name="Griffith M.P."/>
            <person name="Snyder D.J."/>
            <person name="Cooper V.S."/>
            <person name="Mustapha M."/>
        </authorList>
    </citation>
    <scope>NUCLEOTIDE SEQUENCE [LARGE SCALE GENOMIC DNA]</scope>
    <source>
        <strain evidence="3 6">PSA00705</strain>
    </source>
</reference>
<dbReference type="PANTHER" id="PTHR30093">
    <property type="entry name" value="GENERAL SECRETION PATHWAY PROTEIN G"/>
    <property type="match status" value="1"/>
</dbReference>
<dbReference type="GO" id="GO:0015628">
    <property type="term" value="P:protein secretion by the type II secretion system"/>
    <property type="evidence" value="ECO:0007669"/>
    <property type="project" value="InterPro"/>
</dbReference>
<name>A0A6G6J3W0_PSENT</name>
<evidence type="ECO:0000256" key="1">
    <source>
        <dbReference type="ARBA" id="ARBA00022481"/>
    </source>
</evidence>
<keyword evidence="2" id="KW-0472">Membrane</keyword>
<dbReference type="GO" id="GO:0043683">
    <property type="term" value="P:type IV pilus assembly"/>
    <property type="evidence" value="ECO:0007669"/>
    <property type="project" value="InterPro"/>
</dbReference>
<dbReference type="Proteomes" id="UP000608450">
    <property type="component" value="Unassembled WGS sequence"/>
</dbReference>
<evidence type="ECO:0000313" key="6">
    <source>
        <dbReference type="Proteomes" id="UP000608450"/>
    </source>
</evidence>
<accession>A0A6G6J3W0</accession>
<evidence type="ECO:0000313" key="5">
    <source>
        <dbReference type="Proteomes" id="UP000501063"/>
    </source>
</evidence>
<dbReference type="EMBL" id="CP049140">
    <property type="protein sequence ID" value="QIE90126.1"/>
    <property type="molecule type" value="Genomic_DNA"/>
</dbReference>
<dbReference type="EMBL" id="JADTFC010000080">
    <property type="protein sequence ID" value="MBG6290610.1"/>
    <property type="molecule type" value="Genomic_DNA"/>
</dbReference>
<evidence type="ECO:0000256" key="2">
    <source>
        <dbReference type="SAM" id="Phobius"/>
    </source>
</evidence>
<protein>
    <submittedName>
        <fullName evidence="4">Type IV pilin protein</fullName>
    </submittedName>
</protein>
<organism evidence="4 5">
    <name type="scientific">Pseudomonas nitroreducens</name>
    <dbReference type="NCBI Taxonomy" id="46680"/>
    <lineage>
        <taxon>Bacteria</taxon>
        <taxon>Pseudomonadati</taxon>
        <taxon>Pseudomonadota</taxon>
        <taxon>Gammaproteobacteria</taxon>
        <taxon>Pseudomonadales</taxon>
        <taxon>Pseudomonadaceae</taxon>
        <taxon>Pseudomonas</taxon>
    </lineage>
</organism>
<evidence type="ECO:0000313" key="3">
    <source>
        <dbReference type="EMBL" id="MBG6290610.1"/>
    </source>
</evidence>
<dbReference type="Proteomes" id="UP000501063">
    <property type="component" value="Chromosome"/>
</dbReference>
<dbReference type="AlphaFoldDB" id="A0A6G6J3W0"/>
<dbReference type="InterPro" id="IPR012902">
    <property type="entry name" value="N_methyl_site"/>
</dbReference>
<proteinExistence type="predicted"/>
<gene>
    <name evidence="4" type="ORF">G5B91_29290</name>
    <name evidence="3" type="ORF">I5I61_24405</name>
</gene>
<dbReference type="PRINTS" id="PR00813">
    <property type="entry name" value="BCTERIALGSPG"/>
</dbReference>
<dbReference type="KEGG" id="pnt:G5B91_29290"/>
<reference evidence="4 5" key="1">
    <citation type="submission" date="2020-02" db="EMBL/GenBank/DDBJ databases">
        <title>Integrative conjugative elements (ICEs) and plasmids drive adaptation of Pseudomonas nitroreducens strain HBP1 to wastewater environment.</title>
        <authorList>
            <person name="Sentchilo V."/>
            <person name="Carraro N."/>
            <person name="Bertelli C."/>
            <person name="van der Meer J.R."/>
        </authorList>
    </citation>
    <scope>NUCLEOTIDE SEQUENCE [LARGE SCALE GENOMIC DNA]</scope>
    <source>
        <strain evidence="4 5">HBP1</strain>
    </source>
</reference>
<dbReference type="PANTHER" id="PTHR30093:SF47">
    <property type="entry name" value="TYPE IV PILUS NON-CORE MINOR PILIN PILE"/>
    <property type="match status" value="1"/>
</dbReference>